<dbReference type="Pfam" id="PF13516">
    <property type="entry name" value="LRR_6"/>
    <property type="match status" value="4"/>
</dbReference>
<feature type="compositionally biased region" description="Basic and acidic residues" evidence="1">
    <location>
        <begin position="356"/>
        <end position="371"/>
    </location>
</feature>
<feature type="compositionally biased region" description="Low complexity" evidence="1">
    <location>
        <begin position="180"/>
        <end position="189"/>
    </location>
</feature>
<feature type="compositionally biased region" description="Basic and acidic residues" evidence="1">
    <location>
        <begin position="461"/>
        <end position="472"/>
    </location>
</feature>
<dbReference type="PANTHER" id="PTHR46984:SF1">
    <property type="entry name" value="LEUCINE-RICH REPEAT-CONTAINING PROTEIN 71"/>
    <property type="match status" value="1"/>
</dbReference>
<protein>
    <submittedName>
        <fullName evidence="2">Uncharacterized protein</fullName>
    </submittedName>
</protein>
<evidence type="ECO:0000313" key="2">
    <source>
        <dbReference type="EMBL" id="CAE0830723.1"/>
    </source>
</evidence>
<dbReference type="InterPro" id="IPR053040">
    <property type="entry name" value="LRR-containing_protein_71"/>
</dbReference>
<dbReference type="EMBL" id="HBJA01122044">
    <property type="protein sequence ID" value="CAE0830723.1"/>
    <property type="molecule type" value="Transcribed_RNA"/>
</dbReference>
<reference evidence="2" key="1">
    <citation type="submission" date="2021-01" db="EMBL/GenBank/DDBJ databases">
        <authorList>
            <person name="Corre E."/>
            <person name="Pelletier E."/>
            <person name="Niang G."/>
            <person name="Scheremetjew M."/>
            <person name="Finn R."/>
            <person name="Kale V."/>
            <person name="Holt S."/>
            <person name="Cochrane G."/>
            <person name="Meng A."/>
            <person name="Brown T."/>
            <person name="Cohen L."/>
        </authorList>
    </citation>
    <scope>NUCLEOTIDE SEQUENCE</scope>
    <source>
        <strain evidence="2">CCMP1594</strain>
    </source>
</reference>
<feature type="region of interest" description="Disordered" evidence="1">
    <location>
        <begin position="349"/>
        <end position="382"/>
    </location>
</feature>
<feature type="region of interest" description="Disordered" evidence="1">
    <location>
        <begin position="180"/>
        <end position="215"/>
    </location>
</feature>
<dbReference type="SUPFAM" id="SSF52047">
    <property type="entry name" value="RNI-like"/>
    <property type="match status" value="1"/>
</dbReference>
<dbReference type="InterPro" id="IPR001611">
    <property type="entry name" value="Leu-rich_rpt"/>
</dbReference>
<dbReference type="Gene3D" id="3.80.10.10">
    <property type="entry name" value="Ribonuclease Inhibitor"/>
    <property type="match status" value="1"/>
</dbReference>
<name>A0A7S4GAS3_9EUGL</name>
<accession>A0A7S4GAS3</accession>
<dbReference type="AlphaFoldDB" id="A0A7S4GAS3"/>
<dbReference type="InterPro" id="IPR032675">
    <property type="entry name" value="LRR_dom_sf"/>
</dbReference>
<feature type="compositionally biased region" description="Basic and acidic residues" evidence="1">
    <location>
        <begin position="486"/>
        <end position="499"/>
    </location>
</feature>
<organism evidence="2">
    <name type="scientific">Eutreptiella gymnastica</name>
    <dbReference type="NCBI Taxonomy" id="73025"/>
    <lineage>
        <taxon>Eukaryota</taxon>
        <taxon>Discoba</taxon>
        <taxon>Euglenozoa</taxon>
        <taxon>Euglenida</taxon>
        <taxon>Spirocuta</taxon>
        <taxon>Euglenophyceae</taxon>
        <taxon>Eutreptiales</taxon>
        <taxon>Eutreptiaceae</taxon>
        <taxon>Eutreptiella</taxon>
    </lineage>
</organism>
<feature type="region of interest" description="Disordered" evidence="1">
    <location>
        <begin position="458"/>
        <end position="509"/>
    </location>
</feature>
<sequence>MAQVMFEPTGDLEKDYLAYCEIQDCVERDEILNAICDNKTTDLQDTHKGLTKIRLFVRSLEWCLHSKDMAPLASAIPFCYTLNTVRFSSAGMTNISYKLLIQAVWKSTSIVSVWVDFNKYTEGLFADPYTPSVAHKETSDGSREMQPGVYYLVPAEAASGGYASPMGDADAEAKKAAAAAQAKGAAKPAPGGGKKGGKGPSDEAGSDPRPVPIPDGFHAMLMTHIQELSLRGNHIDDDQVALFAAGLTEHRDLLSLNLWGNCITDVGAKKLAEVLRINRKLTALNLGDNHIGDEGAQALAKCFKSMLVDTDMLQEARQKVRGFHAQYMSDELPAYPTYEELDRQKSADALVAPAKGGKDEKGKKGKEEKPKGGAKKGGVGEPGQRVPAYWDCDVFKMTGNLYIIPGNQSLWSLNLSNNKQMTDQAVDAFCSLFDPTQYHIEDAVGFQPVVPEVVDPEEAEAEAHADPKDAKVKAKSPPGAGGGKKGGKEGKGAAAKAEDDGGAGSSGLNEIPLAEWPLHGVGETGCPGCTIERICLANADISPEALKKLETLFTIWKADRPSAN</sequence>
<dbReference type="SMART" id="SM00368">
    <property type="entry name" value="LRR_RI"/>
    <property type="match status" value="4"/>
</dbReference>
<dbReference type="PANTHER" id="PTHR46984">
    <property type="entry name" value="LEUCINE-RICH REPEAT-CONTAINING PROTEIN 71"/>
    <property type="match status" value="1"/>
</dbReference>
<evidence type="ECO:0000256" key="1">
    <source>
        <dbReference type="SAM" id="MobiDB-lite"/>
    </source>
</evidence>
<gene>
    <name evidence="2" type="ORF">EGYM00163_LOCUS42004</name>
</gene>
<proteinExistence type="predicted"/>